<dbReference type="InterPro" id="IPR050832">
    <property type="entry name" value="Bact_Acetyltransf"/>
</dbReference>
<accession>A0ABR9LUF8</accession>
<dbReference type="Pfam" id="PF00583">
    <property type="entry name" value="Acetyltransf_1"/>
    <property type="match status" value="2"/>
</dbReference>
<gene>
    <name evidence="4" type="ORF">H4W80_002540</name>
</gene>
<sequence>MMTADISPHDLDDASDADLRGQYDLAVAAFAVDRPDAPKPDYDTFVGRLRAIPPGVSRQWCWVARRRGRMAGIAITQLSGPENDNSVVVDVRVLPELRRQGIGTALLRRALGESPVGDRELVVGRGVTAGGDGEQWIRARGFTVVQRVALQVLTVSEADPALWEVPVPPGHRLERWTGAAPDALVESYARARGAIGDAPTGDSSYRHPHWSVPGVRQAEQDARRRGVEHRTVVVVHEASDAVVGLTELEIFPGMPGTAVQQDTAVMPGHRGRGLGRTVKAAMMRRLLAERPGIAVVVTNVDASNDHMTRVNHQLGYVTTRIMLTAEAALGALESRLGAPEGQHDLP</sequence>
<dbReference type="PANTHER" id="PTHR43877">
    <property type="entry name" value="AMINOALKYLPHOSPHONATE N-ACETYLTRANSFERASE-RELATED-RELATED"/>
    <property type="match status" value="1"/>
</dbReference>
<keyword evidence="2" id="KW-0012">Acyltransferase</keyword>
<dbReference type="PROSITE" id="PS51186">
    <property type="entry name" value="GNAT"/>
    <property type="match status" value="2"/>
</dbReference>
<reference evidence="4 5" key="1">
    <citation type="submission" date="2020-10" db="EMBL/GenBank/DDBJ databases">
        <title>Sequencing the genomes of 1000 actinobacteria strains.</title>
        <authorList>
            <person name="Klenk H.-P."/>
        </authorList>
    </citation>
    <scope>NUCLEOTIDE SEQUENCE [LARGE SCALE GENOMIC DNA]</scope>
    <source>
        <strain evidence="4 5">DSM 43173</strain>
    </source>
</reference>
<dbReference type="RefSeq" id="WP_192785237.1">
    <property type="nucleotide sequence ID" value="NZ_JADBEK010000001.1"/>
</dbReference>
<proteinExistence type="predicted"/>
<evidence type="ECO:0000256" key="2">
    <source>
        <dbReference type="ARBA" id="ARBA00023315"/>
    </source>
</evidence>
<dbReference type="EMBL" id="JADBEK010000001">
    <property type="protein sequence ID" value="MBE1584282.1"/>
    <property type="molecule type" value="Genomic_DNA"/>
</dbReference>
<organism evidence="4 5">
    <name type="scientific">Nonomuraea angiospora</name>
    <dbReference type="NCBI Taxonomy" id="46172"/>
    <lineage>
        <taxon>Bacteria</taxon>
        <taxon>Bacillati</taxon>
        <taxon>Actinomycetota</taxon>
        <taxon>Actinomycetes</taxon>
        <taxon>Streptosporangiales</taxon>
        <taxon>Streptosporangiaceae</taxon>
        <taxon>Nonomuraea</taxon>
    </lineage>
</organism>
<keyword evidence="5" id="KW-1185">Reference proteome</keyword>
<feature type="domain" description="N-acetyltransferase" evidence="3">
    <location>
        <begin position="193"/>
        <end position="339"/>
    </location>
</feature>
<evidence type="ECO:0000313" key="5">
    <source>
        <dbReference type="Proteomes" id="UP000633509"/>
    </source>
</evidence>
<feature type="domain" description="N-acetyltransferase" evidence="3">
    <location>
        <begin position="1"/>
        <end position="168"/>
    </location>
</feature>
<dbReference type="CDD" id="cd04301">
    <property type="entry name" value="NAT_SF"/>
    <property type="match status" value="2"/>
</dbReference>
<name>A0ABR9LUF8_9ACTN</name>
<evidence type="ECO:0000259" key="3">
    <source>
        <dbReference type="PROSITE" id="PS51186"/>
    </source>
</evidence>
<keyword evidence="1" id="KW-0808">Transferase</keyword>
<dbReference type="Gene3D" id="3.40.630.30">
    <property type="match status" value="1"/>
</dbReference>
<evidence type="ECO:0000313" key="4">
    <source>
        <dbReference type="EMBL" id="MBE1584282.1"/>
    </source>
</evidence>
<comment type="caution">
    <text evidence="4">The sequence shown here is derived from an EMBL/GenBank/DDBJ whole genome shotgun (WGS) entry which is preliminary data.</text>
</comment>
<evidence type="ECO:0000256" key="1">
    <source>
        <dbReference type="ARBA" id="ARBA00022679"/>
    </source>
</evidence>
<dbReference type="InterPro" id="IPR000182">
    <property type="entry name" value="GNAT_dom"/>
</dbReference>
<dbReference type="Proteomes" id="UP000633509">
    <property type="component" value="Unassembled WGS sequence"/>
</dbReference>
<dbReference type="InterPro" id="IPR016181">
    <property type="entry name" value="Acyl_CoA_acyltransferase"/>
</dbReference>
<dbReference type="SUPFAM" id="SSF55729">
    <property type="entry name" value="Acyl-CoA N-acyltransferases (Nat)"/>
    <property type="match status" value="1"/>
</dbReference>
<protein>
    <submittedName>
        <fullName evidence="4">GNAT superfamily N-acetyltransferase</fullName>
    </submittedName>
</protein>